<dbReference type="GO" id="GO:0009507">
    <property type="term" value="C:chloroplast"/>
    <property type="evidence" value="ECO:0007669"/>
    <property type="project" value="TreeGrafter"/>
</dbReference>
<feature type="compositionally biased region" description="Basic residues" evidence="1">
    <location>
        <begin position="157"/>
        <end position="167"/>
    </location>
</feature>
<name>A0A835H8V7_9MAGN</name>
<dbReference type="PANTHER" id="PTHR36370">
    <property type="entry name" value="THYLAKOID SOLUBLE PHOSPHOPROTEIN"/>
    <property type="match status" value="1"/>
</dbReference>
<feature type="region of interest" description="Disordered" evidence="1">
    <location>
        <begin position="130"/>
        <end position="187"/>
    </location>
</feature>
<dbReference type="Proteomes" id="UP000631114">
    <property type="component" value="Unassembled WGS sequence"/>
</dbReference>
<reference evidence="2 3" key="1">
    <citation type="submission" date="2020-10" db="EMBL/GenBank/DDBJ databases">
        <title>The Coptis chinensis genome and diversification of protoberbering-type alkaloids.</title>
        <authorList>
            <person name="Wang B."/>
            <person name="Shu S."/>
            <person name="Song C."/>
            <person name="Liu Y."/>
        </authorList>
    </citation>
    <scope>NUCLEOTIDE SEQUENCE [LARGE SCALE GENOMIC DNA]</scope>
    <source>
        <strain evidence="2">HL-2020</strain>
        <tissue evidence="2">Leaf</tissue>
    </source>
</reference>
<feature type="compositionally biased region" description="Basic and acidic residues" evidence="1">
    <location>
        <begin position="130"/>
        <end position="143"/>
    </location>
</feature>
<accession>A0A835H8V7</accession>
<sequence length="198" mass="22516">MASFTIAFTPATGRVFAATAAKNTGGSKQEKGLIDWILGGMQKEDQFFETDPILQKAEDKNEGEQDATRDTRVITHIDRVASAEARPSMLPQHLQQRLRPSPQDLRHNAHPSYEETLMSMLLKLTRENDQLRRNDDKRPREENSQQESSVPRESMSQKRRHHPRSHASSRTQNHRTPIVERLGGADVVLGRVHSPQCH</sequence>
<evidence type="ECO:0000256" key="1">
    <source>
        <dbReference type="SAM" id="MobiDB-lite"/>
    </source>
</evidence>
<comment type="caution">
    <text evidence="2">The sequence shown here is derived from an EMBL/GenBank/DDBJ whole genome shotgun (WGS) entry which is preliminary data.</text>
</comment>
<protein>
    <submittedName>
        <fullName evidence="2">Uncharacterized protein</fullName>
    </submittedName>
</protein>
<evidence type="ECO:0000313" key="2">
    <source>
        <dbReference type="EMBL" id="KAF9594510.1"/>
    </source>
</evidence>
<feature type="region of interest" description="Disordered" evidence="1">
    <location>
        <begin position="82"/>
        <end position="108"/>
    </location>
</feature>
<evidence type="ECO:0000313" key="3">
    <source>
        <dbReference type="Proteomes" id="UP000631114"/>
    </source>
</evidence>
<dbReference type="OrthoDB" id="1301212at2759"/>
<dbReference type="Pfam" id="PF11493">
    <property type="entry name" value="TSP9"/>
    <property type="match status" value="1"/>
</dbReference>
<dbReference type="AlphaFoldDB" id="A0A835H8V7"/>
<dbReference type="EMBL" id="JADFTS010000008">
    <property type="protein sequence ID" value="KAF9594510.1"/>
    <property type="molecule type" value="Genomic_DNA"/>
</dbReference>
<dbReference type="InterPro" id="IPR037244">
    <property type="entry name" value="TSP9_sf"/>
</dbReference>
<proteinExistence type="predicted"/>
<organism evidence="2 3">
    <name type="scientific">Coptis chinensis</name>
    <dbReference type="NCBI Taxonomy" id="261450"/>
    <lineage>
        <taxon>Eukaryota</taxon>
        <taxon>Viridiplantae</taxon>
        <taxon>Streptophyta</taxon>
        <taxon>Embryophyta</taxon>
        <taxon>Tracheophyta</taxon>
        <taxon>Spermatophyta</taxon>
        <taxon>Magnoliopsida</taxon>
        <taxon>Ranunculales</taxon>
        <taxon>Ranunculaceae</taxon>
        <taxon>Coptidoideae</taxon>
        <taxon>Coptis</taxon>
    </lineage>
</organism>
<keyword evidence="3" id="KW-1185">Reference proteome</keyword>
<dbReference type="PANTHER" id="PTHR36370:SF1">
    <property type="entry name" value="THYLAKOID SOLUBLE PHOSPHOPROTEIN"/>
    <property type="match status" value="1"/>
</dbReference>
<gene>
    <name evidence="2" type="ORF">IFM89_031628</name>
</gene>
<dbReference type="InterPro" id="IPR021584">
    <property type="entry name" value="TSP9"/>
</dbReference>
<dbReference type="SUPFAM" id="SSF144256">
    <property type="entry name" value="TSP9-like"/>
    <property type="match status" value="1"/>
</dbReference>